<dbReference type="InterPro" id="IPR001680">
    <property type="entry name" value="WD40_rpt"/>
</dbReference>
<reference evidence="3" key="1">
    <citation type="journal article" date="2018" name="Virology">
        <title>A giant virus infecting green algae encodes key fermentation genes.</title>
        <authorList>
            <person name="Schvarcz C.R."/>
            <person name="Steward G.F."/>
        </authorList>
    </citation>
    <scope>NUCLEOTIDE SEQUENCE [LARGE SCALE GENOMIC DNA]</scope>
</reference>
<evidence type="ECO:0000313" key="4">
    <source>
        <dbReference type="Proteomes" id="UP000244773"/>
    </source>
</evidence>
<keyword evidence="2" id="KW-0472">Membrane</keyword>
<accession>A0A2P0VN58</accession>
<dbReference type="SUPFAM" id="SSF50998">
    <property type="entry name" value="Quinoprotein alcohol dehydrogenase-like"/>
    <property type="match status" value="1"/>
</dbReference>
<dbReference type="PANTHER" id="PTHR43979:SF1">
    <property type="entry name" value="PRE-MRNA-PROCESSING FACTOR 17"/>
    <property type="match status" value="1"/>
</dbReference>
<keyword evidence="2" id="KW-0812">Transmembrane</keyword>
<evidence type="ECO:0000313" key="3">
    <source>
        <dbReference type="EMBL" id="AUF82179.1"/>
    </source>
</evidence>
<name>A0A2P0VN58_9VIRU</name>
<dbReference type="InterPro" id="IPR032847">
    <property type="entry name" value="PRPF17"/>
</dbReference>
<dbReference type="SMART" id="SM00320">
    <property type="entry name" value="WD40"/>
    <property type="match status" value="2"/>
</dbReference>
<dbReference type="PANTHER" id="PTHR43979">
    <property type="entry name" value="PRE-MRNA-PROCESSING FACTOR 17"/>
    <property type="match status" value="1"/>
</dbReference>
<dbReference type="SUPFAM" id="SSF50978">
    <property type="entry name" value="WD40 repeat-like"/>
    <property type="match status" value="1"/>
</dbReference>
<evidence type="ECO:0000256" key="1">
    <source>
        <dbReference type="ARBA" id="ARBA00006497"/>
    </source>
</evidence>
<keyword evidence="4" id="KW-1185">Reference proteome</keyword>
<dbReference type="Pfam" id="PF00400">
    <property type="entry name" value="WD40"/>
    <property type="match status" value="2"/>
</dbReference>
<dbReference type="InterPro" id="IPR015943">
    <property type="entry name" value="WD40/YVTN_repeat-like_dom_sf"/>
</dbReference>
<organism evidence="3">
    <name type="scientific">Tetraselmis virus 1</name>
    <dbReference type="NCBI Taxonomy" id="2060617"/>
    <lineage>
        <taxon>Viruses</taxon>
        <taxon>Varidnaviria</taxon>
        <taxon>Bamfordvirae</taxon>
        <taxon>Nucleocytoviricota</taxon>
        <taxon>Megaviricetes</taxon>
        <taxon>Imitervirales</taxon>
        <taxon>Allomimiviridae</taxon>
        <taxon>Oceanusvirus</taxon>
        <taxon>Oceanusvirus kaneohense</taxon>
    </lineage>
</organism>
<dbReference type="InterPro" id="IPR011047">
    <property type="entry name" value="Quinoprotein_ADH-like_sf"/>
</dbReference>
<sequence length="829" mass="95572">MEVINNSIEVIHKLGSCKISYKPFKQVTQSLQSSLILMVEFLQCRVNTNNDLDPSLLESITNILNEISCKLDHINHIYLNHRIIYIIGFLGVNCFGMHMWIDYIHRIHYELQNLIQFVKIDLLSTNSELVYRFSSVNQDVIEDPKSLWFNLFGQQLKVPTKVFSDALVSLTSCERNIADYIACTNSSFGEIYIQNYLNVTSNRDTSTEFDIKEWIREQQITGSVRTVMIPGHTNYITQMQNYDDIILTSSRDCTLKVFCIVNETIVVEAVMVGHEKGINDFVILNESEILSCSDDHTFRKWEFTTGKLLSTIKIVDKPQKICQSSNNKNQVFYSVDENAYSIILFDLSSQEILRKLMIDVGNIKSIFCSQKDLIISSGSKILRLDEYGSIYKEYSCNGLSRCLCVYENFIIHETTSGISIKDVIEDSDKKIDIIEEPSPLFKTSRIKCYNKNIYVVWSLGLNHTYSNLTIISLEDNTRQNHELSFMKESICTNLIIYNEIIYFATLLGNIYWYTLDKYENPKGNTFNDQMNFGLGYTNVHLATYPGGILVTNKNEARLWSIKTESTKNKILPFVTVGCASYKQNFLIINSDTIYWYNIDLEYEYSIKTKWTIDKIVSSNDQLLVLYSDMNQRLSEDFFLEKTKKNIAYYDEESHEFITIPDIKPTNILVFIDKNMYISDEQNIIVINTENFQTVSMMNYSHKNNFIANSGCILNDRLYTLHSNNKVLIWGQSFSDVIITDVLEIEHSIIEIMDFNHHILGFSTTGTIYIYDEKLRLQKCLVTHNARAIHGTFLDGSADGGDNNDNRNQMVVSDHQGVLKLLAELYSTGK</sequence>
<comment type="similarity">
    <text evidence="1">Belongs to the mimivirus BTB/WD family.</text>
</comment>
<evidence type="ECO:0000256" key="2">
    <source>
        <dbReference type="SAM" id="Phobius"/>
    </source>
</evidence>
<dbReference type="Proteomes" id="UP000244773">
    <property type="component" value="Segment"/>
</dbReference>
<dbReference type="EMBL" id="KY322437">
    <property type="protein sequence ID" value="AUF82179.1"/>
    <property type="molecule type" value="Genomic_DNA"/>
</dbReference>
<dbReference type="Gene3D" id="2.130.10.10">
    <property type="entry name" value="YVTN repeat-like/Quinoprotein amine dehydrogenase"/>
    <property type="match status" value="1"/>
</dbReference>
<proteinExistence type="inferred from homology"/>
<dbReference type="InterPro" id="IPR036322">
    <property type="entry name" value="WD40_repeat_dom_sf"/>
</dbReference>
<dbReference type="GO" id="GO:0000398">
    <property type="term" value="P:mRNA splicing, via spliceosome"/>
    <property type="evidence" value="ECO:0007669"/>
    <property type="project" value="InterPro"/>
</dbReference>
<keyword evidence="2" id="KW-1133">Transmembrane helix</keyword>
<feature type="transmembrane region" description="Helical" evidence="2">
    <location>
        <begin position="83"/>
        <end position="101"/>
    </location>
</feature>
<protein>
    <submittedName>
        <fullName evidence="3">WD40 repeat-containing protein</fullName>
    </submittedName>
</protein>
<gene>
    <name evidence="3" type="ORF">TetV_087</name>
</gene>
<dbReference type="GO" id="GO:0003729">
    <property type="term" value="F:mRNA binding"/>
    <property type="evidence" value="ECO:0007669"/>
    <property type="project" value="TreeGrafter"/>
</dbReference>